<dbReference type="InterPro" id="IPR014001">
    <property type="entry name" value="Helicase_ATP-bd"/>
</dbReference>
<keyword evidence="1" id="KW-0547">Nucleotide-binding</keyword>
<dbReference type="InterPro" id="IPR012340">
    <property type="entry name" value="NA-bd_OB-fold"/>
</dbReference>
<dbReference type="GO" id="GO:0003678">
    <property type="term" value="F:DNA helicase activity"/>
    <property type="evidence" value="ECO:0007669"/>
    <property type="project" value="TreeGrafter"/>
</dbReference>
<protein>
    <submittedName>
        <fullName evidence="11">ATP-dependent DNA helicase RecG</fullName>
    </submittedName>
</protein>
<dbReference type="InterPro" id="IPR045562">
    <property type="entry name" value="RecG_dom3_C"/>
</dbReference>
<dbReference type="Gene3D" id="3.40.50.300">
    <property type="entry name" value="P-loop containing nucleotide triphosphate hydrolases"/>
    <property type="match status" value="2"/>
</dbReference>
<dbReference type="GO" id="GO:0016787">
    <property type="term" value="F:hydrolase activity"/>
    <property type="evidence" value="ECO:0007669"/>
    <property type="project" value="UniProtKB-KW"/>
</dbReference>
<feature type="region of interest" description="Disordered" evidence="8">
    <location>
        <begin position="252"/>
        <end position="272"/>
    </location>
</feature>
<name>A0A6L3SW95_9HYPH</name>
<feature type="compositionally biased region" description="Basic and acidic residues" evidence="8">
    <location>
        <begin position="25"/>
        <end position="34"/>
    </location>
</feature>
<evidence type="ECO:0000313" key="12">
    <source>
        <dbReference type="Proteomes" id="UP000474159"/>
    </source>
</evidence>
<comment type="caution">
    <text evidence="11">The sequence shown here is derived from an EMBL/GenBank/DDBJ whole genome shotgun (WGS) entry which is preliminary data.</text>
</comment>
<dbReference type="PROSITE" id="PS51192">
    <property type="entry name" value="HELICASE_ATP_BIND_1"/>
    <property type="match status" value="1"/>
</dbReference>
<dbReference type="GO" id="GO:0003677">
    <property type="term" value="F:DNA binding"/>
    <property type="evidence" value="ECO:0007669"/>
    <property type="project" value="UniProtKB-KW"/>
</dbReference>
<keyword evidence="3" id="KW-0378">Hydrolase</keyword>
<dbReference type="CDD" id="cd04488">
    <property type="entry name" value="RecG_wedge_OBF"/>
    <property type="match status" value="1"/>
</dbReference>
<evidence type="ECO:0000256" key="6">
    <source>
        <dbReference type="ARBA" id="ARBA00023125"/>
    </source>
</evidence>
<evidence type="ECO:0000313" key="11">
    <source>
        <dbReference type="EMBL" id="KAB1078102.1"/>
    </source>
</evidence>
<evidence type="ECO:0000259" key="9">
    <source>
        <dbReference type="PROSITE" id="PS51192"/>
    </source>
</evidence>
<feature type="compositionally biased region" description="Basic and acidic residues" evidence="8">
    <location>
        <begin position="252"/>
        <end position="266"/>
    </location>
</feature>
<proteinExistence type="predicted"/>
<dbReference type="NCBIfam" id="NF008164">
    <property type="entry name" value="PRK10917.1-2"/>
    <property type="match status" value="1"/>
</dbReference>
<evidence type="ECO:0000259" key="10">
    <source>
        <dbReference type="PROSITE" id="PS51194"/>
    </source>
</evidence>
<dbReference type="Pfam" id="PF19833">
    <property type="entry name" value="RecG_dom3_C"/>
    <property type="match status" value="1"/>
</dbReference>
<dbReference type="SMART" id="SM00487">
    <property type="entry name" value="DEXDc"/>
    <property type="match status" value="1"/>
</dbReference>
<feature type="compositionally biased region" description="Low complexity" evidence="8">
    <location>
        <begin position="10"/>
        <end position="24"/>
    </location>
</feature>
<dbReference type="CDD" id="cd17992">
    <property type="entry name" value="DEXHc_RecG"/>
    <property type="match status" value="1"/>
</dbReference>
<keyword evidence="5" id="KW-0067">ATP-binding</keyword>
<evidence type="ECO:0000256" key="7">
    <source>
        <dbReference type="ARBA" id="ARBA00023204"/>
    </source>
</evidence>
<feature type="domain" description="Helicase C-terminal" evidence="10">
    <location>
        <begin position="522"/>
        <end position="674"/>
    </location>
</feature>
<evidence type="ECO:0000256" key="1">
    <source>
        <dbReference type="ARBA" id="ARBA00022741"/>
    </source>
</evidence>
<dbReference type="NCBIfam" id="NF008168">
    <property type="entry name" value="PRK10917.2-2"/>
    <property type="match status" value="1"/>
</dbReference>
<dbReference type="PANTHER" id="PTHR47964:SF1">
    <property type="entry name" value="ATP-DEPENDENT DNA HELICASE HOMOLOG RECG, CHLOROPLASTIC"/>
    <property type="match status" value="1"/>
</dbReference>
<evidence type="ECO:0000256" key="2">
    <source>
        <dbReference type="ARBA" id="ARBA00022763"/>
    </source>
</evidence>
<keyword evidence="12" id="KW-1185">Reference proteome</keyword>
<keyword evidence="6" id="KW-0238">DNA-binding</keyword>
<dbReference type="SUPFAM" id="SSF52540">
    <property type="entry name" value="P-loop containing nucleoside triphosphate hydrolases"/>
    <property type="match status" value="2"/>
</dbReference>
<keyword evidence="7" id="KW-0234">DNA repair</keyword>
<dbReference type="OrthoDB" id="9804325at2"/>
<feature type="region of interest" description="Disordered" evidence="8">
    <location>
        <begin position="1"/>
        <end position="42"/>
    </location>
</feature>
<gene>
    <name evidence="11" type="primary">recG</name>
    <name evidence="11" type="ORF">F6X53_16530</name>
</gene>
<keyword evidence="4 11" id="KW-0347">Helicase</keyword>
<dbReference type="EMBL" id="VZZK01000016">
    <property type="protein sequence ID" value="KAB1078102.1"/>
    <property type="molecule type" value="Genomic_DNA"/>
</dbReference>
<dbReference type="PROSITE" id="PS51194">
    <property type="entry name" value="HELICASE_CTER"/>
    <property type="match status" value="1"/>
</dbReference>
<dbReference type="SMART" id="SM00490">
    <property type="entry name" value="HELICc"/>
    <property type="match status" value="1"/>
</dbReference>
<reference evidence="11 12" key="1">
    <citation type="submission" date="2019-09" db="EMBL/GenBank/DDBJ databases">
        <title>YIM 48816 draft genome.</title>
        <authorList>
            <person name="Jiang L."/>
        </authorList>
    </citation>
    <scope>NUCLEOTIDE SEQUENCE [LARGE SCALE GENOMIC DNA]</scope>
    <source>
        <strain evidence="11 12">YIM 48816</strain>
    </source>
</reference>
<evidence type="ECO:0000256" key="4">
    <source>
        <dbReference type="ARBA" id="ARBA00022806"/>
    </source>
</evidence>
<evidence type="ECO:0000256" key="5">
    <source>
        <dbReference type="ARBA" id="ARBA00022840"/>
    </source>
</evidence>
<organism evidence="11 12">
    <name type="scientific">Methylobacterium soli</name>
    <dbReference type="NCBI Taxonomy" id="553447"/>
    <lineage>
        <taxon>Bacteria</taxon>
        <taxon>Pseudomonadati</taxon>
        <taxon>Pseudomonadota</taxon>
        <taxon>Alphaproteobacteria</taxon>
        <taxon>Hyphomicrobiales</taxon>
        <taxon>Methylobacteriaceae</taxon>
        <taxon>Methylobacterium</taxon>
    </lineage>
</organism>
<evidence type="ECO:0000256" key="3">
    <source>
        <dbReference type="ARBA" id="ARBA00022801"/>
    </source>
</evidence>
<accession>A0A6L3SW95</accession>
<dbReference type="InterPro" id="IPR027417">
    <property type="entry name" value="P-loop_NTPase"/>
</dbReference>
<dbReference type="Proteomes" id="UP000474159">
    <property type="component" value="Unassembled WGS sequence"/>
</dbReference>
<dbReference type="PANTHER" id="PTHR47964">
    <property type="entry name" value="ATP-DEPENDENT DNA HELICASE HOMOLOG RECG, CHLOROPLASTIC"/>
    <property type="match status" value="1"/>
</dbReference>
<dbReference type="Pfam" id="PF00270">
    <property type="entry name" value="DEAD"/>
    <property type="match status" value="1"/>
</dbReference>
<evidence type="ECO:0000256" key="8">
    <source>
        <dbReference type="SAM" id="MobiDB-lite"/>
    </source>
</evidence>
<keyword evidence="2" id="KW-0227">DNA damage</keyword>
<dbReference type="Gene3D" id="2.40.50.140">
    <property type="entry name" value="Nucleic acid-binding proteins"/>
    <property type="match status" value="1"/>
</dbReference>
<sequence>MTVAPASARPPAEAQGPAQGPAQEPVREPAREIAPDSAGPAAPLRPSILDALFAPARGLPGIGPKMAPLIERLLGTPEQPARIVDLLFHLPQGGVARQLKGSIAEAPPGEPVTVGVTVVAHRPPQPGAGRRPHRVLVEDATGDVSLVFFGMPRARVEKMLPLGAHRYVSGRIDLWDGQRQMVHPSRITDEAGLASLPAVEPIYGATEGLTSRAISKLAHAALDRLPVLPEWQDPAWLERHALPPFADALRAEHRPEEAPAPRREDGTPPPRTAARRRLAYDEILASQLALALLRARQRRKPGRRNAGDGQLAGRIEAALPFGLTGAQARAVAEIRADLASDRRMLRLLQGDVGSGKTAVALLAMASAVEAGRQAVLMAPTEILARQHFERLGPMAGPLRLRLMTGRDRAPERRATLNDLAAGAIDILVGTHAVFQDSVVFHDLGLAVVDEQHRFGVHQRLALGAKGEAVDFLVMTATPIPRTLALTFFGDMDVSILDEKPAGRQPIKTLTIPVERIDEVVAGLDRALARGERVYWICPLVAESEFIDLAAAQERFEDLRQHFGAAVGLIHGKMPGPEKDAAMERFAAGETRILVSTTVVEVGVDVREATIMVIEHAERFGLAQLHQLRGRVGRGSAASSCLLLYRGPLGQVARARLEMMRESEDGFRLAEEDLRLRGEGEVLGTRQSGLAAFRLASLETDADLLEAARDDARLVVERDPGLRTARGRALRVLLYLFEREAAIRLLGAG</sequence>
<dbReference type="GO" id="GO:0005524">
    <property type="term" value="F:ATP binding"/>
    <property type="evidence" value="ECO:0007669"/>
    <property type="project" value="UniProtKB-KW"/>
</dbReference>
<dbReference type="GO" id="GO:0006281">
    <property type="term" value="P:DNA repair"/>
    <property type="evidence" value="ECO:0007669"/>
    <property type="project" value="UniProtKB-KW"/>
</dbReference>
<dbReference type="SUPFAM" id="SSF50249">
    <property type="entry name" value="Nucleic acid-binding proteins"/>
    <property type="match status" value="1"/>
</dbReference>
<dbReference type="InterPro" id="IPR011545">
    <property type="entry name" value="DEAD/DEAH_box_helicase_dom"/>
</dbReference>
<dbReference type="InterPro" id="IPR001650">
    <property type="entry name" value="Helicase_C-like"/>
</dbReference>
<feature type="domain" description="Helicase ATP-binding" evidence="9">
    <location>
        <begin position="337"/>
        <end position="496"/>
    </location>
</feature>
<dbReference type="AlphaFoldDB" id="A0A6L3SW95"/>
<dbReference type="Pfam" id="PF00271">
    <property type="entry name" value="Helicase_C"/>
    <property type="match status" value="1"/>
</dbReference>
<dbReference type="InterPro" id="IPR047112">
    <property type="entry name" value="RecG/Mfd"/>
</dbReference>